<dbReference type="InterPro" id="IPR001296">
    <property type="entry name" value="Glyco_trans_1"/>
</dbReference>
<name>A0ABR7XPN5_9SPHI</name>
<dbReference type="CDD" id="cd03801">
    <property type="entry name" value="GT4_PimA-like"/>
    <property type="match status" value="1"/>
</dbReference>
<dbReference type="Pfam" id="PF00534">
    <property type="entry name" value="Glycos_transf_1"/>
    <property type="match status" value="1"/>
</dbReference>
<accession>A0ABR7XPN5</accession>
<comment type="caution">
    <text evidence="3">The sequence shown here is derived from an EMBL/GenBank/DDBJ whole genome shotgun (WGS) entry which is preliminary data.</text>
</comment>
<dbReference type="PANTHER" id="PTHR46401">
    <property type="entry name" value="GLYCOSYLTRANSFERASE WBBK-RELATED"/>
    <property type="match status" value="1"/>
</dbReference>
<evidence type="ECO:0000313" key="3">
    <source>
        <dbReference type="EMBL" id="MBD1420242.1"/>
    </source>
</evidence>
<evidence type="ECO:0000259" key="2">
    <source>
        <dbReference type="Pfam" id="PF00534"/>
    </source>
</evidence>
<dbReference type="RefSeq" id="WP_190312031.1">
    <property type="nucleotide sequence ID" value="NZ_JACNYL010000001.1"/>
</dbReference>
<protein>
    <submittedName>
        <fullName evidence="3">Glycosyltransferase family 4 protein</fullName>
    </submittedName>
</protein>
<proteinExistence type="predicted"/>
<keyword evidence="4" id="KW-1185">Reference proteome</keyword>
<feature type="domain" description="Glycosyl transferase family 1" evidence="2">
    <location>
        <begin position="239"/>
        <end position="375"/>
    </location>
</feature>
<sequence>MGLKIAIVVQRYGLEVNGGAEYHARILAEKLSGKYQVEVLTTTALDYYSWDNHYPLGEESINEIKVYRFATIKQKSKKYRTAKRAIFKQKKYFKILKKIGIFDFFDRRFHITEVKHSEIENWLISQGPYCPELVNYIKSNGRQYDTFIFFTYRFYPTVVGMPLVSDKSIFIPTAHDEPLIYTEPYKDIFSVPRFIMYNTESEKRLIENVFKNHTKHSDIAGVGINKYVGEGQALPDSIEAKKYFIYIGRVDKGKGCDQLLEYYIRFQQENPQYKEYKLILVGKNDMTECYEHPSVIYMGFVSEELKYALLRSARATIMPSLYESLSLVTLEGMNEKIPAIVNKKCEVLYEHILKSGTGTSYDSLESFCSALKTYITKSDEELKEEGEKAKIYVAENYTWESVLAKFEKGIDFVTGFIKD</sequence>
<evidence type="ECO:0000313" key="4">
    <source>
        <dbReference type="Proteomes" id="UP000651112"/>
    </source>
</evidence>
<dbReference type="Proteomes" id="UP000651112">
    <property type="component" value="Unassembled WGS sequence"/>
</dbReference>
<gene>
    <name evidence="3" type="ORF">H8B21_01550</name>
</gene>
<dbReference type="EMBL" id="JACNYL010000001">
    <property type="protein sequence ID" value="MBD1420242.1"/>
    <property type="molecule type" value="Genomic_DNA"/>
</dbReference>
<dbReference type="SUPFAM" id="SSF53756">
    <property type="entry name" value="UDP-Glycosyltransferase/glycogen phosphorylase"/>
    <property type="match status" value="1"/>
</dbReference>
<organism evidence="3 4">
    <name type="scientific">Sphingobacterium chuzhouense</name>
    <dbReference type="NCBI Taxonomy" id="1742264"/>
    <lineage>
        <taxon>Bacteria</taxon>
        <taxon>Pseudomonadati</taxon>
        <taxon>Bacteroidota</taxon>
        <taxon>Sphingobacteriia</taxon>
        <taxon>Sphingobacteriales</taxon>
        <taxon>Sphingobacteriaceae</taxon>
        <taxon>Sphingobacterium</taxon>
    </lineage>
</organism>
<evidence type="ECO:0000256" key="1">
    <source>
        <dbReference type="ARBA" id="ARBA00022679"/>
    </source>
</evidence>
<dbReference type="Gene3D" id="3.40.50.2000">
    <property type="entry name" value="Glycogen Phosphorylase B"/>
    <property type="match status" value="1"/>
</dbReference>
<keyword evidence="1" id="KW-0808">Transferase</keyword>
<reference evidence="3 4" key="1">
    <citation type="submission" date="2020-08" db="EMBL/GenBank/DDBJ databases">
        <title>Sphingobacterium sp. DN00404 isolated from aquaculture water.</title>
        <authorList>
            <person name="Zhang M."/>
        </authorList>
    </citation>
    <scope>NUCLEOTIDE SEQUENCE [LARGE SCALE GENOMIC DNA]</scope>
    <source>
        <strain evidence="3 4">KCTC 42746</strain>
    </source>
</reference>
<dbReference type="PANTHER" id="PTHR46401:SF2">
    <property type="entry name" value="GLYCOSYLTRANSFERASE WBBK-RELATED"/>
    <property type="match status" value="1"/>
</dbReference>